<name>A0A432LH21_9BACT</name>
<proteinExistence type="predicted"/>
<sequence length="138" mass="15796">MMKLHFDKRLDEGMMKAYYVDFQIIGTTFINSSEFSSLRLRWETAVALQAETEQARHADISNRKRQSRQAVHSVFPSMQGIQIFGCSPSMPSEKQVQSAAPMEKPWGLQVIRERSGRGKCPRGKHGTDIFKRENTVAY</sequence>
<dbReference type="EMBL" id="RYYU01000001">
    <property type="protein sequence ID" value="RUL58451.1"/>
    <property type="molecule type" value="Genomic_DNA"/>
</dbReference>
<dbReference type="GeneID" id="94030126"/>
<accession>A0A432LH21</accession>
<dbReference type="RefSeq" id="WP_004363970.1">
    <property type="nucleotide sequence ID" value="NZ_RYYU01000001.1"/>
</dbReference>
<dbReference type="AlphaFoldDB" id="A0A432LH21"/>
<gene>
    <name evidence="1" type="ORF">EHV08_00810</name>
</gene>
<dbReference type="OrthoDB" id="1074048at2"/>
<evidence type="ECO:0000313" key="1">
    <source>
        <dbReference type="EMBL" id="RUL58451.1"/>
    </source>
</evidence>
<organism evidence="1 2">
    <name type="scientific">Prevotella koreensis</name>
    <dbReference type="NCBI Taxonomy" id="2490854"/>
    <lineage>
        <taxon>Bacteria</taxon>
        <taxon>Pseudomonadati</taxon>
        <taxon>Bacteroidota</taxon>
        <taxon>Bacteroidia</taxon>
        <taxon>Bacteroidales</taxon>
        <taxon>Prevotellaceae</taxon>
        <taxon>Prevotella</taxon>
    </lineage>
</organism>
<comment type="caution">
    <text evidence="1">The sequence shown here is derived from an EMBL/GenBank/DDBJ whole genome shotgun (WGS) entry which is preliminary data.</text>
</comment>
<keyword evidence="2" id="KW-1185">Reference proteome</keyword>
<protein>
    <submittedName>
        <fullName evidence="1">Uncharacterized protein</fullName>
    </submittedName>
</protein>
<reference evidence="1 2" key="1">
    <citation type="submission" date="2018-12" db="EMBL/GenBank/DDBJ databases">
        <title>Genome sequencing of Prevotella sp. KCOM 3155 (= JS262).</title>
        <authorList>
            <person name="Kook J.-K."/>
            <person name="Park S.-N."/>
            <person name="Lim Y.K."/>
        </authorList>
    </citation>
    <scope>NUCLEOTIDE SEQUENCE [LARGE SCALE GENOMIC DNA]</scope>
    <source>
        <strain evidence="1 2">KCOM 3155</strain>
    </source>
</reference>
<evidence type="ECO:0000313" key="2">
    <source>
        <dbReference type="Proteomes" id="UP000278983"/>
    </source>
</evidence>
<dbReference type="Proteomes" id="UP000278983">
    <property type="component" value="Unassembled WGS sequence"/>
</dbReference>